<feature type="domain" description="ParB-like N-terminal" evidence="2">
    <location>
        <begin position="65"/>
        <end position="157"/>
    </location>
</feature>
<dbReference type="PANTHER" id="PTHR33375:SF1">
    <property type="entry name" value="CHROMOSOME-PARTITIONING PROTEIN PARB-RELATED"/>
    <property type="match status" value="1"/>
</dbReference>
<dbReference type="InterPro" id="IPR036086">
    <property type="entry name" value="ParB/Sulfiredoxin_sf"/>
</dbReference>
<protein>
    <submittedName>
        <fullName evidence="3">Plasmid partitioning protein RepB</fullName>
    </submittedName>
</protein>
<accession>A0A256FQV7</accession>
<dbReference type="GO" id="GO:0003677">
    <property type="term" value="F:DNA binding"/>
    <property type="evidence" value="ECO:0007669"/>
    <property type="project" value="InterPro"/>
</dbReference>
<dbReference type="Gene3D" id="3.90.1530.30">
    <property type="match status" value="1"/>
</dbReference>
<dbReference type="GO" id="GO:0007059">
    <property type="term" value="P:chromosome segregation"/>
    <property type="evidence" value="ECO:0007669"/>
    <property type="project" value="TreeGrafter"/>
</dbReference>
<dbReference type="SMART" id="SM00470">
    <property type="entry name" value="ParB"/>
    <property type="match status" value="1"/>
</dbReference>
<dbReference type="OrthoDB" id="7908920at2"/>
<reference evidence="3 4" key="1">
    <citation type="submission" date="2017-07" db="EMBL/GenBank/DDBJ databases">
        <title>Phylogenetic study on the rhizospheric bacterium Ochrobactrum sp. A44.</title>
        <authorList>
            <person name="Krzyzanowska D.M."/>
            <person name="Ossowicki A."/>
            <person name="Rajewska M."/>
            <person name="Maciag T."/>
            <person name="Kaczynski Z."/>
            <person name="Czerwicka M."/>
            <person name="Jafra S."/>
        </authorList>
    </citation>
    <scope>NUCLEOTIDE SEQUENCE [LARGE SCALE GENOMIC DNA]</scope>
    <source>
        <strain evidence="3 4">PR17</strain>
    </source>
</reference>
<dbReference type="InterPro" id="IPR003115">
    <property type="entry name" value="ParB_N"/>
</dbReference>
<dbReference type="InterPro" id="IPR004437">
    <property type="entry name" value="ParB/RepB/Spo0J"/>
</dbReference>
<dbReference type="InterPro" id="IPR017819">
    <property type="entry name" value="Plasmid_partition_RepB"/>
</dbReference>
<organism evidence="3 4">
    <name type="scientific">Brucella rhizosphaerae</name>
    <dbReference type="NCBI Taxonomy" id="571254"/>
    <lineage>
        <taxon>Bacteria</taxon>
        <taxon>Pseudomonadati</taxon>
        <taxon>Pseudomonadota</taxon>
        <taxon>Alphaproteobacteria</taxon>
        <taxon>Hyphomicrobiales</taxon>
        <taxon>Brucellaceae</taxon>
        <taxon>Brucella/Ochrobactrum group</taxon>
        <taxon>Brucella</taxon>
    </lineage>
</organism>
<dbReference type="NCBIfam" id="TIGR03454">
    <property type="entry name" value="partition_RepB"/>
    <property type="match status" value="1"/>
</dbReference>
<dbReference type="CDD" id="cd16405">
    <property type="entry name" value="RepB_like_N"/>
    <property type="match status" value="1"/>
</dbReference>
<dbReference type="SUPFAM" id="SSF109709">
    <property type="entry name" value="KorB DNA-binding domain-like"/>
    <property type="match status" value="1"/>
</dbReference>
<sequence>MSKRRDALKDFLTPITATQEFSAENSFRRPQATSGALQSMNDAISGLSHEAEELRHALADGTLIVELDANDIDASFVKDRIEDFDSSDFEALLESIRDNGQAVPVLVRPYPDRAGRYQIAYGHRRVAALKKLGQKVKAFVRELSDDQLVIAQGNENLERKDLTFIEKAFFAMRLEDRGTSRAVIMSTFGTTSKGVLSEMISLARKLPDDVVQAIGAAPGVGRPKWESFANELSGGVTEKLKALFASPAFTSLKSADRFQLAFKTVQNKQKNRDPIHDGWSSTDQTVQVTAKSKSKTLALEFSSSEGKIFGEWLTNHLERLYVEYRQAKINSGE</sequence>
<dbReference type="Gene3D" id="1.10.10.2830">
    <property type="match status" value="1"/>
</dbReference>
<dbReference type="Pfam" id="PF07506">
    <property type="entry name" value="RepB"/>
    <property type="match status" value="1"/>
</dbReference>
<dbReference type="Pfam" id="PF02195">
    <property type="entry name" value="ParB_N"/>
    <property type="match status" value="1"/>
</dbReference>
<comment type="similarity">
    <text evidence="1">Belongs to the ParB family.</text>
</comment>
<evidence type="ECO:0000313" key="3">
    <source>
        <dbReference type="EMBL" id="OYR16821.1"/>
    </source>
</evidence>
<dbReference type="PANTHER" id="PTHR33375">
    <property type="entry name" value="CHROMOSOME-PARTITIONING PROTEIN PARB-RELATED"/>
    <property type="match status" value="1"/>
</dbReference>
<evidence type="ECO:0000256" key="1">
    <source>
        <dbReference type="ARBA" id="ARBA00006295"/>
    </source>
</evidence>
<dbReference type="InterPro" id="IPR037972">
    <property type="entry name" value="RepB_N"/>
</dbReference>
<dbReference type="RefSeq" id="WP_094574908.1">
    <property type="nucleotide sequence ID" value="NZ_JBHEEL010000019.1"/>
</dbReference>
<proteinExistence type="inferred from homology"/>
<dbReference type="EMBL" id="NNRK01000021">
    <property type="protein sequence ID" value="OYR16821.1"/>
    <property type="molecule type" value="Genomic_DNA"/>
</dbReference>
<keyword evidence="4" id="KW-1185">Reference proteome</keyword>
<dbReference type="SUPFAM" id="SSF110849">
    <property type="entry name" value="ParB/Sulfiredoxin"/>
    <property type="match status" value="1"/>
</dbReference>
<comment type="caution">
    <text evidence="3">The sequence shown here is derived from an EMBL/GenBank/DDBJ whole genome shotgun (WGS) entry which is preliminary data.</text>
</comment>
<dbReference type="AlphaFoldDB" id="A0A256FQV7"/>
<evidence type="ECO:0000313" key="4">
    <source>
        <dbReference type="Proteomes" id="UP000216345"/>
    </source>
</evidence>
<gene>
    <name evidence="3" type="ORF">CEV32_4093</name>
</gene>
<dbReference type="InterPro" id="IPR011111">
    <property type="entry name" value="Plasmid_RepB"/>
</dbReference>
<dbReference type="InterPro" id="IPR050336">
    <property type="entry name" value="Chromosome_partition/occlusion"/>
</dbReference>
<dbReference type="Proteomes" id="UP000216345">
    <property type="component" value="Unassembled WGS sequence"/>
</dbReference>
<dbReference type="NCBIfam" id="TIGR00180">
    <property type="entry name" value="parB_part"/>
    <property type="match status" value="1"/>
</dbReference>
<evidence type="ECO:0000259" key="2">
    <source>
        <dbReference type="SMART" id="SM00470"/>
    </source>
</evidence>
<name>A0A256FQV7_9HYPH</name>
<dbReference type="GO" id="GO:0005694">
    <property type="term" value="C:chromosome"/>
    <property type="evidence" value="ECO:0007669"/>
    <property type="project" value="TreeGrafter"/>
</dbReference>